<dbReference type="InterPro" id="IPR012989">
    <property type="entry name" value="SEP_domain"/>
</dbReference>
<dbReference type="PROSITE" id="PS51399">
    <property type="entry name" value="SEP"/>
    <property type="match status" value="1"/>
</dbReference>
<evidence type="ECO:0000259" key="1">
    <source>
        <dbReference type="PROSITE" id="PS51399"/>
    </source>
</evidence>
<accession>A0A059F4X9</accession>
<dbReference type="InterPro" id="IPR036241">
    <property type="entry name" value="NSFL1C_SEP_dom_sf"/>
</dbReference>
<feature type="domain" description="SEP" evidence="1">
    <location>
        <begin position="70"/>
        <end position="136"/>
    </location>
</feature>
<dbReference type="InterPro" id="IPR009060">
    <property type="entry name" value="UBA-like_sf"/>
</dbReference>
<dbReference type="SUPFAM" id="SSF102848">
    <property type="entry name" value="NSFL1 (p97 ATPase) cofactor p47, SEP domain"/>
    <property type="match status" value="1"/>
</dbReference>
<evidence type="ECO:0000313" key="2">
    <source>
        <dbReference type="EMBL" id="KCZ82348.1"/>
    </source>
</evidence>
<organism evidence="2 3">
    <name type="scientific">Anncaliia algerae PRA339</name>
    <dbReference type="NCBI Taxonomy" id="1288291"/>
    <lineage>
        <taxon>Eukaryota</taxon>
        <taxon>Fungi</taxon>
        <taxon>Fungi incertae sedis</taxon>
        <taxon>Microsporidia</taxon>
        <taxon>Tubulinosematoidea</taxon>
        <taxon>Tubulinosematidae</taxon>
        <taxon>Anncaliia</taxon>
    </lineage>
</organism>
<dbReference type="VEuPathDB" id="MicrosporidiaDB:H312_00006"/>
<evidence type="ECO:0000313" key="3">
    <source>
        <dbReference type="Proteomes" id="UP000030655"/>
    </source>
</evidence>
<dbReference type="Proteomes" id="UP000030655">
    <property type="component" value="Unassembled WGS sequence"/>
</dbReference>
<dbReference type="HOGENOM" id="CLU_102239_0_0_1"/>
<gene>
    <name evidence="2" type="ORF">H312_00006</name>
</gene>
<dbReference type="OrthoDB" id="2186959at2759"/>
<proteinExistence type="predicted"/>
<dbReference type="AlphaFoldDB" id="A0A059F4X9"/>
<keyword evidence="3" id="KW-1185">Reference proteome</keyword>
<reference evidence="3" key="1">
    <citation type="submission" date="2013-02" db="EMBL/GenBank/DDBJ databases">
        <authorList>
            <consortium name="The Broad Institute Genome Sequencing Platform"/>
            <person name="Cuomo C."/>
            <person name="Becnel J."/>
            <person name="Sanscrainte N."/>
            <person name="Walker B."/>
            <person name="Young S.K."/>
            <person name="Zeng Q."/>
            <person name="Gargeya S."/>
            <person name="Fitzgerald M."/>
            <person name="Haas B."/>
            <person name="Abouelleil A."/>
            <person name="Alvarado L."/>
            <person name="Arachchi H.M."/>
            <person name="Berlin A.M."/>
            <person name="Chapman S.B."/>
            <person name="Dewar J."/>
            <person name="Goldberg J."/>
            <person name="Griggs A."/>
            <person name="Gujja S."/>
            <person name="Hansen M."/>
            <person name="Howarth C."/>
            <person name="Imamovic A."/>
            <person name="Larimer J."/>
            <person name="McCowan C."/>
            <person name="Murphy C."/>
            <person name="Neiman D."/>
            <person name="Pearson M."/>
            <person name="Priest M."/>
            <person name="Roberts A."/>
            <person name="Saif S."/>
            <person name="Shea T."/>
            <person name="Sisk P."/>
            <person name="Sykes S."/>
            <person name="Wortman J."/>
            <person name="Nusbaum C."/>
            <person name="Birren B."/>
        </authorList>
    </citation>
    <scope>NUCLEOTIDE SEQUENCE [LARGE SCALE GENOMIC DNA]</scope>
    <source>
        <strain evidence="3">PRA339</strain>
    </source>
</reference>
<dbReference type="SUPFAM" id="SSF46934">
    <property type="entry name" value="UBA-like"/>
    <property type="match status" value="1"/>
</dbReference>
<name>A0A059F4X9_9MICR</name>
<dbReference type="Pfam" id="PF08059">
    <property type="entry name" value="SEP"/>
    <property type="match status" value="1"/>
</dbReference>
<reference evidence="2 3" key="2">
    <citation type="submission" date="2014-03" db="EMBL/GenBank/DDBJ databases">
        <title>The Genome Sequence of Anncaliia algerae insect isolate PRA339.</title>
        <authorList>
            <consortium name="The Broad Institute Genome Sequencing Platform"/>
            <consortium name="The Broad Institute Genome Sequencing Center for Infectious Disease"/>
            <person name="Cuomo C."/>
            <person name="Becnel J."/>
            <person name="Sanscrainte N."/>
            <person name="Walker B."/>
            <person name="Young S.K."/>
            <person name="Zeng Q."/>
            <person name="Gargeya S."/>
            <person name="Fitzgerald M."/>
            <person name="Haas B."/>
            <person name="Abouelleil A."/>
            <person name="Alvarado L."/>
            <person name="Arachchi H.M."/>
            <person name="Berlin A.M."/>
            <person name="Chapman S.B."/>
            <person name="Dewar J."/>
            <person name="Goldberg J."/>
            <person name="Griggs A."/>
            <person name="Gujja S."/>
            <person name="Hansen M."/>
            <person name="Howarth C."/>
            <person name="Imamovic A."/>
            <person name="Larimer J."/>
            <person name="McCowan C."/>
            <person name="Murphy C."/>
            <person name="Neiman D."/>
            <person name="Pearson M."/>
            <person name="Priest M."/>
            <person name="Roberts A."/>
            <person name="Saif S."/>
            <person name="Shea T."/>
            <person name="Sisk P."/>
            <person name="Sykes S."/>
            <person name="Wortman J."/>
            <person name="Nusbaum C."/>
            <person name="Birren B."/>
        </authorList>
    </citation>
    <scope>NUCLEOTIDE SEQUENCE [LARGE SCALE GENOMIC DNA]</scope>
    <source>
        <strain evidence="2 3">PRA339</strain>
    </source>
</reference>
<dbReference type="EMBL" id="KK365130">
    <property type="protein sequence ID" value="KCZ82348.1"/>
    <property type="molecule type" value="Genomic_DNA"/>
</dbReference>
<protein>
    <recommendedName>
        <fullName evidence="1">SEP domain-containing protein</fullName>
    </recommendedName>
</protein>
<sequence>MNNSEEIKYLIQKTSCDEETAIEALQKCNNNKMEAEEYILNKSKYKKLLNGDKKIFNYTGSKSKTATINTKLIYITYYSNGFTINDNFFTYDSDKGKKLKAQIDSGELDPKEAMVNGLEGEEVAVEVKDKKHEFYGKKDYFSGEMRSLNNKKSIELQLPKELMINESNEVRIKVFFNSESFILKCSKTTELNEFILKVKSFDGYNNQRIIVKSNDKCIKENEVLGEYNGSVIRIFLE</sequence>